<dbReference type="AlphaFoldDB" id="A0AAD4KM60"/>
<dbReference type="GeneID" id="70247481"/>
<gene>
    <name evidence="2" type="ORF">BGW36DRAFT_388073</name>
</gene>
<reference evidence="2" key="1">
    <citation type="submission" date="2021-12" db="EMBL/GenBank/DDBJ databases">
        <title>Convergent genome expansion in fungi linked to evolution of root-endophyte symbiosis.</title>
        <authorList>
            <consortium name="DOE Joint Genome Institute"/>
            <person name="Ke Y.-H."/>
            <person name="Bonito G."/>
            <person name="Liao H.-L."/>
            <person name="Looney B."/>
            <person name="Rojas-Flechas A."/>
            <person name="Nash J."/>
            <person name="Hameed K."/>
            <person name="Schadt C."/>
            <person name="Martin F."/>
            <person name="Crous P.W."/>
            <person name="Miettinen O."/>
            <person name="Magnuson J.K."/>
            <person name="Labbe J."/>
            <person name="Jacobson D."/>
            <person name="Doktycz M.J."/>
            <person name="Veneault-Fourrey C."/>
            <person name="Kuo A."/>
            <person name="Mondo S."/>
            <person name="Calhoun S."/>
            <person name="Riley R."/>
            <person name="Ohm R."/>
            <person name="LaButti K."/>
            <person name="Andreopoulos B."/>
            <person name="Pangilinan J."/>
            <person name="Nolan M."/>
            <person name="Tritt A."/>
            <person name="Clum A."/>
            <person name="Lipzen A."/>
            <person name="Daum C."/>
            <person name="Barry K."/>
            <person name="Grigoriev I.V."/>
            <person name="Vilgalys R."/>
        </authorList>
    </citation>
    <scope>NUCLEOTIDE SEQUENCE</scope>
    <source>
        <strain evidence="2">PMI_201</strain>
    </source>
</reference>
<sequence length="94" mass="10661">MSHAAQNLLVRSPYTQPYRSPYAPKYAIPTHWHGLTIAKATKYGVIAGGFGGALGLFALFFFGEVPRVRKDIFQKFPLLDRYFDRTIPPEDNPF</sequence>
<dbReference type="EMBL" id="JAJTJA010000012">
    <property type="protein sequence ID" value="KAH8691305.1"/>
    <property type="molecule type" value="Genomic_DNA"/>
</dbReference>
<keyword evidence="1" id="KW-0812">Transmembrane</keyword>
<feature type="transmembrane region" description="Helical" evidence="1">
    <location>
        <begin position="43"/>
        <end position="62"/>
    </location>
</feature>
<evidence type="ECO:0000313" key="3">
    <source>
        <dbReference type="Proteomes" id="UP001201262"/>
    </source>
</evidence>
<dbReference type="InterPro" id="IPR019182">
    <property type="entry name" value="Cytochrome_b-c1_su10_fun"/>
</dbReference>
<dbReference type="PANTHER" id="PTHR28254">
    <property type="entry name" value="CYTOCHROME B-C1 COMPLEX SUBUNIT 10"/>
    <property type="match status" value="1"/>
</dbReference>
<comment type="caution">
    <text evidence="2">The sequence shown here is derived from an EMBL/GenBank/DDBJ whole genome shotgun (WGS) entry which is preliminary data.</text>
</comment>
<organism evidence="2 3">
    <name type="scientific">Talaromyces proteolyticus</name>
    <dbReference type="NCBI Taxonomy" id="1131652"/>
    <lineage>
        <taxon>Eukaryota</taxon>
        <taxon>Fungi</taxon>
        <taxon>Dikarya</taxon>
        <taxon>Ascomycota</taxon>
        <taxon>Pezizomycotina</taxon>
        <taxon>Eurotiomycetes</taxon>
        <taxon>Eurotiomycetidae</taxon>
        <taxon>Eurotiales</taxon>
        <taxon>Trichocomaceae</taxon>
        <taxon>Talaromyces</taxon>
        <taxon>Talaromyces sect. Bacilispori</taxon>
    </lineage>
</organism>
<dbReference type="RefSeq" id="XP_046067397.1">
    <property type="nucleotide sequence ID" value="XM_046217194.1"/>
</dbReference>
<proteinExistence type="predicted"/>
<dbReference type="GO" id="GO:0005739">
    <property type="term" value="C:mitochondrion"/>
    <property type="evidence" value="ECO:0007669"/>
    <property type="project" value="GOC"/>
</dbReference>
<keyword evidence="1" id="KW-1133">Transmembrane helix</keyword>
<dbReference type="Pfam" id="PF09796">
    <property type="entry name" value="QCR10"/>
    <property type="match status" value="1"/>
</dbReference>
<evidence type="ECO:0000313" key="2">
    <source>
        <dbReference type="EMBL" id="KAH8691305.1"/>
    </source>
</evidence>
<accession>A0AAD4KM60</accession>
<evidence type="ECO:0000256" key="1">
    <source>
        <dbReference type="SAM" id="Phobius"/>
    </source>
</evidence>
<dbReference type="GO" id="GO:0006122">
    <property type="term" value="P:mitochondrial electron transport, ubiquinol to cytochrome c"/>
    <property type="evidence" value="ECO:0007669"/>
    <property type="project" value="InterPro"/>
</dbReference>
<keyword evidence="3" id="KW-1185">Reference proteome</keyword>
<dbReference type="Proteomes" id="UP001201262">
    <property type="component" value="Unassembled WGS sequence"/>
</dbReference>
<name>A0AAD4KM60_9EURO</name>
<dbReference type="PANTHER" id="PTHR28254:SF1">
    <property type="entry name" value="CYTOCHROME B-C1 COMPLEX SUBUNIT 10, MITOCHONDRIAL"/>
    <property type="match status" value="1"/>
</dbReference>
<keyword evidence="1" id="KW-0472">Membrane</keyword>
<protein>
    <submittedName>
        <fullName evidence="2">Ubiquinol-cytochrome-c reductase complex subunit-domain-containing protein</fullName>
    </submittedName>
</protein>